<dbReference type="CDD" id="cd23799">
    <property type="entry name" value="UBCc_UBE2J"/>
    <property type="match status" value="1"/>
</dbReference>
<dbReference type="Proteomes" id="UP001168821">
    <property type="component" value="Unassembled WGS sequence"/>
</dbReference>
<keyword evidence="4" id="KW-1185">Reference proteome</keyword>
<name>A0AA38M0T1_9CUCU</name>
<proteinExistence type="predicted"/>
<dbReference type="AlphaFoldDB" id="A0AA38M0T1"/>
<reference evidence="3" key="1">
    <citation type="journal article" date="2023" name="G3 (Bethesda)">
        <title>Whole genome assemblies of Zophobas morio and Tenebrio molitor.</title>
        <authorList>
            <person name="Kaur S."/>
            <person name="Stinson S.A."/>
            <person name="diCenzo G.C."/>
        </authorList>
    </citation>
    <scope>NUCLEOTIDE SEQUENCE</scope>
    <source>
        <strain evidence="3">QUZm001</strain>
    </source>
</reference>
<dbReference type="Pfam" id="PF00179">
    <property type="entry name" value="UQ_con"/>
    <property type="match status" value="1"/>
</dbReference>
<dbReference type="Gene3D" id="3.10.110.10">
    <property type="entry name" value="Ubiquitin Conjugating Enzyme"/>
    <property type="match status" value="1"/>
</dbReference>
<feature type="domain" description="UBC core" evidence="2">
    <location>
        <begin position="30"/>
        <end position="179"/>
    </location>
</feature>
<evidence type="ECO:0000256" key="1">
    <source>
        <dbReference type="SAM" id="Phobius"/>
    </source>
</evidence>
<keyword evidence="1" id="KW-0812">Transmembrane</keyword>
<dbReference type="FunFam" id="3.10.110.10:FF:000086">
    <property type="entry name" value="Ubiquitin-conjugating enzyme E2 J1"/>
    <property type="match status" value="1"/>
</dbReference>
<evidence type="ECO:0000259" key="2">
    <source>
        <dbReference type="PROSITE" id="PS50127"/>
    </source>
</evidence>
<comment type="caution">
    <text evidence="3">The sequence shown here is derived from an EMBL/GenBank/DDBJ whole genome shotgun (WGS) entry which is preliminary data.</text>
</comment>
<sequence length="317" mass="35323">MPLCSHKSPCKRVYFNTVPLFALAFCFVFVAVKRVLKEASELREATDQYYAQPCEENIFEWHFTIRGPQDSPYQDGVYHGRILLPSEYPFKPPNIILLTPNGRFETGKKICLSISAYHPEFWRPSWSIRTVLIALISHFISDGKGSVGSLDYSEEERIILAKNIGAPPKVCDEDKEAIAEIQFIGKDEADAANNPASILESSGPSQPTDDSALENDFYAMNQNICENNNCELAPQVCGVVAGAYVCSGEQKVCESGLRQRPTLLTTAHLVQPSPLPAQPSRVYSFNRCYACAEIALTLSIWLLFASLCLLVTRKFIL</sequence>
<dbReference type="PROSITE" id="PS50127">
    <property type="entry name" value="UBC_2"/>
    <property type="match status" value="1"/>
</dbReference>
<dbReference type="InterPro" id="IPR050113">
    <property type="entry name" value="Ub_conjugating_enzyme"/>
</dbReference>
<keyword evidence="1" id="KW-1133">Transmembrane helix</keyword>
<keyword evidence="1" id="KW-0472">Membrane</keyword>
<dbReference type="PANTHER" id="PTHR24067">
    <property type="entry name" value="UBIQUITIN-CONJUGATING ENZYME E2"/>
    <property type="match status" value="1"/>
</dbReference>
<feature type="transmembrane region" description="Helical" evidence="1">
    <location>
        <begin position="12"/>
        <end position="32"/>
    </location>
</feature>
<dbReference type="SMART" id="SM00212">
    <property type="entry name" value="UBCc"/>
    <property type="match status" value="1"/>
</dbReference>
<dbReference type="InterPro" id="IPR000608">
    <property type="entry name" value="UBC"/>
</dbReference>
<dbReference type="InterPro" id="IPR016135">
    <property type="entry name" value="UBQ-conjugating_enzyme/RWD"/>
</dbReference>
<dbReference type="SUPFAM" id="SSF54495">
    <property type="entry name" value="UBC-like"/>
    <property type="match status" value="1"/>
</dbReference>
<accession>A0AA38M0T1</accession>
<feature type="transmembrane region" description="Helical" evidence="1">
    <location>
        <begin position="294"/>
        <end position="312"/>
    </location>
</feature>
<dbReference type="EMBL" id="JALNTZ010002083">
    <property type="protein sequence ID" value="KAJ3620911.1"/>
    <property type="molecule type" value="Genomic_DNA"/>
</dbReference>
<protein>
    <recommendedName>
        <fullName evidence="2">UBC core domain-containing protein</fullName>
    </recommendedName>
</protein>
<evidence type="ECO:0000313" key="3">
    <source>
        <dbReference type="EMBL" id="KAJ3620911.1"/>
    </source>
</evidence>
<gene>
    <name evidence="3" type="ORF">Zmor_008654</name>
</gene>
<organism evidence="3 4">
    <name type="scientific">Zophobas morio</name>
    <dbReference type="NCBI Taxonomy" id="2755281"/>
    <lineage>
        <taxon>Eukaryota</taxon>
        <taxon>Metazoa</taxon>
        <taxon>Ecdysozoa</taxon>
        <taxon>Arthropoda</taxon>
        <taxon>Hexapoda</taxon>
        <taxon>Insecta</taxon>
        <taxon>Pterygota</taxon>
        <taxon>Neoptera</taxon>
        <taxon>Endopterygota</taxon>
        <taxon>Coleoptera</taxon>
        <taxon>Polyphaga</taxon>
        <taxon>Cucujiformia</taxon>
        <taxon>Tenebrionidae</taxon>
        <taxon>Zophobas</taxon>
    </lineage>
</organism>
<evidence type="ECO:0000313" key="4">
    <source>
        <dbReference type="Proteomes" id="UP001168821"/>
    </source>
</evidence>